<sequence length="186" mass="20837">MKRTPMPPRKNYMNGSSLRSSKPPAEGELKPAKPRRSTGKHVGESAGRKALEKRVGDDKLCEVRLFGICFGRGGNAHHRQNRSQQGKWDVRNLLWVCGSGSTGCHGALTNTNGRRAEFEKEGWIVPSHEDPAEVECLIYTRRFGHDYVLLLDEYPWVELAEFPEGRPGHPDDLEVPQPPRDLDGVA</sequence>
<dbReference type="Proteomes" id="UP000246005">
    <property type="component" value="Unassembled WGS sequence"/>
</dbReference>
<dbReference type="AlphaFoldDB" id="A0A316HNC8"/>
<dbReference type="EMBL" id="QGHB01000016">
    <property type="protein sequence ID" value="PWK81680.1"/>
    <property type="molecule type" value="Genomic_DNA"/>
</dbReference>
<organism evidence="2 3">
    <name type="scientific">Lentzea atacamensis</name>
    <dbReference type="NCBI Taxonomy" id="531938"/>
    <lineage>
        <taxon>Bacteria</taxon>
        <taxon>Bacillati</taxon>
        <taxon>Actinomycetota</taxon>
        <taxon>Actinomycetes</taxon>
        <taxon>Pseudonocardiales</taxon>
        <taxon>Pseudonocardiaceae</taxon>
        <taxon>Lentzea</taxon>
    </lineage>
</organism>
<proteinExistence type="predicted"/>
<protein>
    <recommendedName>
        <fullName evidence="4">HNH endonuclease</fullName>
    </recommendedName>
</protein>
<name>A0A316HNC8_9PSEU</name>
<evidence type="ECO:0000256" key="1">
    <source>
        <dbReference type="SAM" id="MobiDB-lite"/>
    </source>
</evidence>
<feature type="compositionally biased region" description="Basic and acidic residues" evidence="1">
    <location>
        <begin position="41"/>
        <end position="50"/>
    </location>
</feature>
<evidence type="ECO:0000313" key="2">
    <source>
        <dbReference type="EMBL" id="PWK81680.1"/>
    </source>
</evidence>
<dbReference type="RefSeq" id="WP_109641157.1">
    <property type="nucleotide sequence ID" value="NZ_QGHB01000016.1"/>
</dbReference>
<evidence type="ECO:0008006" key="4">
    <source>
        <dbReference type="Google" id="ProtNLM"/>
    </source>
</evidence>
<accession>A0A316HNC8</accession>
<comment type="caution">
    <text evidence="2">The sequence shown here is derived from an EMBL/GenBank/DDBJ whole genome shotgun (WGS) entry which is preliminary data.</text>
</comment>
<evidence type="ECO:0000313" key="3">
    <source>
        <dbReference type="Proteomes" id="UP000246005"/>
    </source>
</evidence>
<reference evidence="2 3" key="1">
    <citation type="submission" date="2018-05" db="EMBL/GenBank/DDBJ databases">
        <title>Genomic Encyclopedia of Type Strains, Phase IV (KMG-IV): sequencing the most valuable type-strain genomes for metagenomic binning, comparative biology and taxonomic classification.</title>
        <authorList>
            <person name="Goeker M."/>
        </authorList>
    </citation>
    <scope>NUCLEOTIDE SEQUENCE [LARGE SCALE GENOMIC DNA]</scope>
    <source>
        <strain evidence="2 3">DSM 45480</strain>
    </source>
</reference>
<gene>
    <name evidence="2" type="ORF">C8D88_11691</name>
</gene>
<feature type="region of interest" description="Disordered" evidence="1">
    <location>
        <begin position="165"/>
        <end position="186"/>
    </location>
</feature>
<feature type="region of interest" description="Disordered" evidence="1">
    <location>
        <begin position="1"/>
        <end position="50"/>
    </location>
</feature>